<evidence type="ECO:0000313" key="14">
    <source>
        <dbReference type="EMBL" id="KAK3102557.1"/>
    </source>
</evidence>
<comment type="caution">
    <text evidence="14">The sequence shown here is derived from an EMBL/GenBank/DDBJ whole genome shotgun (WGS) entry which is preliminary data.</text>
</comment>
<keyword evidence="4 11" id="KW-0812">Transmembrane</keyword>
<dbReference type="Pfam" id="PF02793">
    <property type="entry name" value="HRM"/>
    <property type="match status" value="1"/>
</dbReference>
<dbReference type="InterPro" id="IPR017981">
    <property type="entry name" value="GPCR_2-like_7TM"/>
</dbReference>
<dbReference type="EMBL" id="VSWD01000005">
    <property type="protein sequence ID" value="KAK3102557.1"/>
    <property type="molecule type" value="Genomic_DNA"/>
</dbReference>
<dbReference type="SUPFAM" id="SSF111418">
    <property type="entry name" value="Hormone receptor domain"/>
    <property type="match status" value="1"/>
</dbReference>
<dbReference type="InterPro" id="IPR036445">
    <property type="entry name" value="GPCR_2_extracell_dom_sf"/>
</dbReference>
<dbReference type="SMART" id="SM00008">
    <property type="entry name" value="HormR"/>
    <property type="match status" value="1"/>
</dbReference>
<dbReference type="InterPro" id="IPR050332">
    <property type="entry name" value="GPCR_2"/>
</dbReference>
<evidence type="ECO:0000256" key="7">
    <source>
        <dbReference type="ARBA" id="ARBA00023136"/>
    </source>
</evidence>
<dbReference type="AlphaFoldDB" id="A0AA89CAL1"/>
<dbReference type="GO" id="GO:0007188">
    <property type="term" value="P:adenylate cyclase-modulating G protein-coupled receptor signaling pathway"/>
    <property type="evidence" value="ECO:0007669"/>
    <property type="project" value="TreeGrafter"/>
</dbReference>
<dbReference type="Pfam" id="PF00002">
    <property type="entry name" value="7tm_2"/>
    <property type="match status" value="1"/>
</dbReference>
<dbReference type="InterPro" id="IPR017983">
    <property type="entry name" value="GPCR_2_secretin-like_CS"/>
</dbReference>
<keyword evidence="15" id="KW-1185">Reference proteome</keyword>
<dbReference type="InterPro" id="IPR001879">
    <property type="entry name" value="GPCR_2_extracellular_dom"/>
</dbReference>
<dbReference type="GO" id="GO:0008528">
    <property type="term" value="F:G protein-coupled peptide receptor activity"/>
    <property type="evidence" value="ECO:0007669"/>
    <property type="project" value="TreeGrafter"/>
</dbReference>
<dbReference type="Proteomes" id="UP001186944">
    <property type="component" value="Unassembled WGS sequence"/>
</dbReference>
<evidence type="ECO:0000256" key="11">
    <source>
        <dbReference type="SAM" id="Phobius"/>
    </source>
</evidence>
<comment type="subcellular location">
    <subcellularLocation>
        <location evidence="1">Cell membrane</location>
        <topology evidence="1">Multi-pass membrane protein</topology>
    </subcellularLocation>
</comment>
<evidence type="ECO:0000256" key="4">
    <source>
        <dbReference type="ARBA" id="ARBA00022692"/>
    </source>
</evidence>
<evidence type="ECO:0000256" key="3">
    <source>
        <dbReference type="ARBA" id="ARBA00022475"/>
    </source>
</evidence>
<gene>
    <name evidence="14" type="ORF">FSP39_012167</name>
</gene>
<evidence type="ECO:0000256" key="5">
    <source>
        <dbReference type="ARBA" id="ARBA00022989"/>
    </source>
</evidence>
<keyword evidence="3" id="KW-1003">Cell membrane</keyword>
<proteinExistence type="inferred from homology"/>
<dbReference type="InterPro" id="IPR000832">
    <property type="entry name" value="GPCR_2_secretin-like"/>
</dbReference>
<dbReference type="Gene3D" id="1.20.1070.10">
    <property type="entry name" value="Rhodopsin 7-helix transmembrane proteins"/>
    <property type="match status" value="1"/>
</dbReference>
<feature type="transmembrane region" description="Helical" evidence="11">
    <location>
        <begin position="248"/>
        <end position="268"/>
    </location>
</feature>
<evidence type="ECO:0000256" key="8">
    <source>
        <dbReference type="ARBA" id="ARBA00023170"/>
    </source>
</evidence>
<dbReference type="PROSITE" id="PS50261">
    <property type="entry name" value="G_PROTEIN_RECEP_F2_4"/>
    <property type="match status" value="1"/>
</dbReference>
<feature type="transmembrane region" description="Helical" evidence="11">
    <location>
        <begin position="137"/>
        <end position="158"/>
    </location>
</feature>
<feature type="domain" description="G-protein coupled receptors family 2 profile 2" evidence="13">
    <location>
        <begin position="97"/>
        <end position="273"/>
    </location>
</feature>
<dbReference type="PANTHER" id="PTHR45620">
    <property type="entry name" value="PDF RECEPTOR-LIKE PROTEIN-RELATED"/>
    <property type="match status" value="1"/>
</dbReference>
<keyword evidence="10" id="KW-0807">Transducer</keyword>
<evidence type="ECO:0000256" key="6">
    <source>
        <dbReference type="ARBA" id="ARBA00023040"/>
    </source>
</evidence>
<dbReference type="PROSITE" id="PS50227">
    <property type="entry name" value="G_PROTEIN_RECEP_F2_3"/>
    <property type="match status" value="1"/>
</dbReference>
<protein>
    <submittedName>
        <fullName evidence="14">Uncharacterized protein</fullName>
    </submittedName>
</protein>
<keyword evidence="9" id="KW-0325">Glycoprotein</keyword>
<evidence type="ECO:0000256" key="2">
    <source>
        <dbReference type="ARBA" id="ARBA00005314"/>
    </source>
</evidence>
<evidence type="ECO:0000313" key="15">
    <source>
        <dbReference type="Proteomes" id="UP001186944"/>
    </source>
</evidence>
<dbReference type="GO" id="GO:0007166">
    <property type="term" value="P:cell surface receptor signaling pathway"/>
    <property type="evidence" value="ECO:0007669"/>
    <property type="project" value="InterPro"/>
</dbReference>
<dbReference type="PANTHER" id="PTHR45620:SF42">
    <property type="entry name" value="G-PROTEIN COUPLED RECEPTOR SEB-2"/>
    <property type="match status" value="1"/>
</dbReference>
<dbReference type="GO" id="GO:0005886">
    <property type="term" value="C:plasma membrane"/>
    <property type="evidence" value="ECO:0007669"/>
    <property type="project" value="UniProtKB-SubCell"/>
</dbReference>
<evidence type="ECO:0000256" key="1">
    <source>
        <dbReference type="ARBA" id="ARBA00004651"/>
    </source>
</evidence>
<evidence type="ECO:0000256" key="9">
    <source>
        <dbReference type="ARBA" id="ARBA00023180"/>
    </source>
</evidence>
<feature type="domain" description="G-protein coupled receptors family 2 profile 1" evidence="12">
    <location>
        <begin position="20"/>
        <end position="91"/>
    </location>
</feature>
<dbReference type="PRINTS" id="PR00249">
    <property type="entry name" value="GPCRSECRETIN"/>
</dbReference>
<keyword evidence="7 11" id="KW-0472">Membrane</keyword>
<accession>A0AA89CAL1</accession>
<organism evidence="14 15">
    <name type="scientific">Pinctada imbricata</name>
    <name type="common">Atlantic pearl-oyster</name>
    <name type="synonym">Pinctada martensii</name>
    <dbReference type="NCBI Taxonomy" id="66713"/>
    <lineage>
        <taxon>Eukaryota</taxon>
        <taxon>Metazoa</taxon>
        <taxon>Spiralia</taxon>
        <taxon>Lophotrochozoa</taxon>
        <taxon>Mollusca</taxon>
        <taxon>Bivalvia</taxon>
        <taxon>Autobranchia</taxon>
        <taxon>Pteriomorphia</taxon>
        <taxon>Pterioida</taxon>
        <taxon>Pterioidea</taxon>
        <taxon>Pteriidae</taxon>
        <taxon>Pinctada</taxon>
    </lineage>
</organism>
<keyword evidence="8" id="KW-0675">Receptor</keyword>
<feature type="transmembrane region" description="Helical" evidence="11">
    <location>
        <begin position="222"/>
        <end position="242"/>
    </location>
</feature>
<feature type="transmembrane region" description="Helical" evidence="11">
    <location>
        <begin position="178"/>
        <end position="201"/>
    </location>
</feature>
<dbReference type="Gene3D" id="4.10.1240.10">
    <property type="entry name" value="GPCR, family 2, extracellular hormone receptor domain"/>
    <property type="match status" value="1"/>
</dbReference>
<reference evidence="14" key="1">
    <citation type="submission" date="2019-08" db="EMBL/GenBank/DDBJ databases">
        <title>The improved chromosome-level genome for the pearl oyster Pinctada fucata martensii using PacBio sequencing and Hi-C.</title>
        <authorList>
            <person name="Zheng Z."/>
        </authorList>
    </citation>
    <scope>NUCLEOTIDE SEQUENCE</scope>
    <source>
        <strain evidence="14">ZZ-2019</strain>
        <tissue evidence="14">Adductor muscle</tissue>
    </source>
</reference>
<evidence type="ECO:0000256" key="10">
    <source>
        <dbReference type="ARBA" id="ARBA00023224"/>
    </source>
</evidence>
<dbReference type="PROSITE" id="PS00649">
    <property type="entry name" value="G_PROTEIN_RECEP_F2_1"/>
    <property type="match status" value="1"/>
</dbReference>
<evidence type="ECO:0000259" key="13">
    <source>
        <dbReference type="PROSITE" id="PS50261"/>
    </source>
</evidence>
<keyword evidence="6" id="KW-0297">G-protein coupled receptor</keyword>
<evidence type="ECO:0000259" key="12">
    <source>
        <dbReference type="PROSITE" id="PS50227"/>
    </source>
</evidence>
<name>A0AA89CAL1_PINIB</name>
<sequence>MPNVLIQIEHCFISIFTGRLYCNATFDTVRCWGVTLAGTRTYGDCPKSLPQSELFSPDGFSFKDCTKNGTWWTHPATGRPWTNYTTCIQQAKLEIWCRVLHVATQYATICNYAWMFCEGLYLHSIIAFAFTNQKRLLIICCVIGWVVPLLPTAIYAIVHATVSTDEKLSSCWKNTSNTMWIPMTPIILSLVLNFIFLINILRILLSKLRAVNSNETHQYRRTARACLILIPLLGVQYIMMPFQPSGDAFAYKIITAILISYQVTYNIIVKPCL</sequence>
<keyword evidence="5 11" id="KW-1133">Transmembrane helix</keyword>
<comment type="similarity">
    <text evidence="2">Belongs to the G-protein coupled receptor 2 family.</text>
</comment>